<dbReference type="GO" id="GO:0010181">
    <property type="term" value="F:FMN binding"/>
    <property type="evidence" value="ECO:0007669"/>
    <property type="project" value="UniProtKB-UniRule"/>
</dbReference>
<reference evidence="8 11" key="1">
    <citation type="submission" date="2019-12" db="EMBL/GenBank/DDBJ databases">
        <title>complete genome sequences of Pseudomonas otitidis str. WP8-S17-CRE-03 isolated from wastewater treatment plant effluent.</title>
        <authorList>
            <person name="Sekizuka T."/>
            <person name="Itokawa K."/>
            <person name="Yatsu K."/>
            <person name="Inamine Y."/>
            <person name="Kuroda M."/>
        </authorList>
    </citation>
    <scope>NUCLEOTIDE SEQUENCE [LARGE SCALE GENOMIC DNA]</scope>
    <source>
        <strain evidence="8 11">WP8-S17-CRE-03</strain>
    </source>
</reference>
<evidence type="ECO:0000256" key="1">
    <source>
        <dbReference type="ARBA" id="ARBA00022630"/>
    </source>
</evidence>
<feature type="domain" description="Flavodoxin-like fold" evidence="7">
    <location>
        <begin position="3"/>
        <end position="192"/>
    </location>
</feature>
<dbReference type="GO" id="GO:0016652">
    <property type="term" value="F:oxidoreductase activity, acting on NAD(P)H as acceptor"/>
    <property type="evidence" value="ECO:0007669"/>
    <property type="project" value="UniProtKB-UniRule"/>
</dbReference>
<comment type="function">
    <text evidence="6">Quinone reductase that provides resistance to thiol-specific stress caused by electrophilic quinones.</text>
</comment>
<dbReference type="EC" id="1.6.5.-" evidence="6"/>
<dbReference type="InterPro" id="IPR003680">
    <property type="entry name" value="Flavodoxin_fold"/>
</dbReference>
<name>A0A679GEP1_9GAMM</name>
<keyword evidence="4 6" id="KW-0520">NAD</keyword>
<evidence type="ECO:0000256" key="4">
    <source>
        <dbReference type="ARBA" id="ARBA00023027"/>
    </source>
</evidence>
<feature type="binding site" evidence="6">
    <location>
        <position position="10"/>
    </location>
    <ligand>
        <name>FMN</name>
        <dbReference type="ChEBI" id="CHEBI:58210"/>
    </ligand>
</feature>
<dbReference type="Pfam" id="PF02525">
    <property type="entry name" value="Flavodoxin_2"/>
    <property type="match status" value="1"/>
</dbReference>
<dbReference type="EC" id="1.7.1.17" evidence="6"/>
<comment type="similarity">
    <text evidence="6">Belongs to the azoreductase type 1 family.</text>
</comment>
<comment type="catalytic activity">
    <reaction evidence="5">
        <text>N,N-dimethyl-1,4-phenylenediamine + anthranilate + 2 NAD(+) = 2-(4-dimethylaminophenyl)diazenylbenzoate + 2 NADH + 2 H(+)</text>
        <dbReference type="Rhea" id="RHEA:55872"/>
        <dbReference type="ChEBI" id="CHEBI:15378"/>
        <dbReference type="ChEBI" id="CHEBI:15783"/>
        <dbReference type="ChEBI" id="CHEBI:16567"/>
        <dbReference type="ChEBI" id="CHEBI:57540"/>
        <dbReference type="ChEBI" id="CHEBI:57945"/>
        <dbReference type="ChEBI" id="CHEBI:71579"/>
        <dbReference type="EC" id="1.7.1.17"/>
    </reaction>
    <physiologicalReaction direction="right-to-left" evidence="5">
        <dbReference type="Rhea" id="RHEA:55874"/>
    </physiologicalReaction>
</comment>
<dbReference type="InterPro" id="IPR023048">
    <property type="entry name" value="NADH:quinone_OxRdtase_FMN_depd"/>
</dbReference>
<dbReference type="EMBL" id="AP022213">
    <property type="protein sequence ID" value="BBT14683.1"/>
    <property type="molecule type" value="Genomic_DNA"/>
</dbReference>
<keyword evidence="2 6" id="KW-0288">FMN</keyword>
<evidence type="ECO:0000256" key="2">
    <source>
        <dbReference type="ARBA" id="ARBA00022643"/>
    </source>
</evidence>
<evidence type="ECO:0000259" key="7">
    <source>
        <dbReference type="Pfam" id="PF02525"/>
    </source>
</evidence>
<dbReference type="InterPro" id="IPR029039">
    <property type="entry name" value="Flavoprotein-like_sf"/>
</dbReference>
<dbReference type="Proteomes" id="UP000501237">
    <property type="component" value="Chromosome"/>
</dbReference>
<dbReference type="RefSeq" id="WP_172432560.1">
    <property type="nucleotide sequence ID" value="NZ_AP022213.1"/>
</dbReference>
<dbReference type="InterPro" id="IPR050104">
    <property type="entry name" value="FMN-dep_NADH:Q_OxRdtase_AzoR1"/>
</dbReference>
<feature type="binding site" evidence="6">
    <location>
        <begin position="133"/>
        <end position="136"/>
    </location>
    <ligand>
        <name>FMN</name>
        <dbReference type="ChEBI" id="CHEBI:58210"/>
    </ligand>
</feature>
<dbReference type="PANTHER" id="PTHR43741">
    <property type="entry name" value="FMN-DEPENDENT NADH-AZOREDUCTASE 1"/>
    <property type="match status" value="1"/>
</dbReference>
<dbReference type="GO" id="GO:0009055">
    <property type="term" value="F:electron transfer activity"/>
    <property type="evidence" value="ECO:0007669"/>
    <property type="project" value="UniProtKB-UniRule"/>
</dbReference>
<evidence type="ECO:0000313" key="8">
    <source>
        <dbReference type="EMBL" id="BBT14683.1"/>
    </source>
</evidence>
<comment type="cofactor">
    <cofactor evidence="6">
        <name>FMN</name>
        <dbReference type="ChEBI" id="CHEBI:58210"/>
    </cofactor>
    <text evidence="6">Binds 1 FMN per subunit.</text>
</comment>
<evidence type="ECO:0000256" key="6">
    <source>
        <dbReference type="HAMAP-Rule" id="MF_01216"/>
    </source>
</evidence>
<evidence type="ECO:0000313" key="9">
    <source>
        <dbReference type="EMBL" id="BCA26788.1"/>
    </source>
</evidence>
<dbReference type="HAMAP" id="MF_01216">
    <property type="entry name" value="Azoreductase_type1"/>
    <property type="match status" value="1"/>
</dbReference>
<dbReference type="GeneID" id="57395980"/>
<proteinExistence type="inferred from homology"/>
<dbReference type="EMBL" id="AP022642">
    <property type="protein sequence ID" value="BCA26788.1"/>
    <property type="molecule type" value="Genomic_DNA"/>
</dbReference>
<protein>
    <recommendedName>
        <fullName evidence="6">FMN dependent NADH:quinone oxidoreductase</fullName>
        <ecNumber evidence="6">1.6.5.-</ecNumber>
    </recommendedName>
    <alternativeName>
        <fullName evidence="6">Azo-dye reductase</fullName>
    </alternativeName>
    <alternativeName>
        <fullName evidence="6">FMN-dependent NADH-azo compound oxidoreductase</fullName>
    </alternativeName>
    <alternativeName>
        <fullName evidence="6">FMN-dependent NADH-azoreductase</fullName>
        <ecNumber evidence="6">1.7.1.17</ecNumber>
    </alternativeName>
</protein>
<comment type="subunit">
    <text evidence="6">Homodimer.</text>
</comment>
<dbReference type="Proteomes" id="UP000515591">
    <property type="component" value="Chromosome"/>
</dbReference>
<evidence type="ECO:0000313" key="10">
    <source>
        <dbReference type="Proteomes" id="UP000501237"/>
    </source>
</evidence>
<dbReference type="AlphaFoldDB" id="A0A679GEP1"/>
<evidence type="ECO:0000256" key="5">
    <source>
        <dbReference type="ARBA" id="ARBA00048542"/>
    </source>
</evidence>
<sequence>MPRTLLIDCSPNGEASLGGRLAREMAERLQPRSDLQLRDLVAEPLPPLTGDYARALMARAAKDDPAFAVSETLVREVEAADHLLIATPMHNYMVPACLKLWLDYVVRIQRTFTLRNGTKEGLLEDRPCFVVISSGGTYLGARASQADFLTPYLRHILGVIGLHHVEFFHLQGLAQGPEAVAQAEQQIRARLDTHPYFNPIGVFP</sequence>
<dbReference type="Gene3D" id="3.40.50.360">
    <property type="match status" value="1"/>
</dbReference>
<keyword evidence="3 6" id="KW-0560">Oxidoreductase</keyword>
<organism evidence="9 10">
    <name type="scientific">Metapseudomonas otitidis</name>
    <dbReference type="NCBI Taxonomy" id="319939"/>
    <lineage>
        <taxon>Bacteria</taxon>
        <taxon>Pseudomonadati</taxon>
        <taxon>Pseudomonadota</taxon>
        <taxon>Gammaproteobacteria</taxon>
        <taxon>Pseudomonadales</taxon>
        <taxon>Pseudomonadaceae</taxon>
        <taxon>Metapseudomonas</taxon>
    </lineage>
</organism>
<accession>A0A679GEP1</accession>
<evidence type="ECO:0000313" key="11">
    <source>
        <dbReference type="Proteomes" id="UP000515591"/>
    </source>
</evidence>
<comment type="caution">
    <text evidence="6">Lacks conserved residue(s) required for the propagation of feature annotation.</text>
</comment>
<dbReference type="SUPFAM" id="SSF52218">
    <property type="entry name" value="Flavoproteins"/>
    <property type="match status" value="1"/>
</dbReference>
<reference evidence="9 10" key="2">
    <citation type="journal article" date="2020" name="Microbiol. Resour. Announc.">
        <title>Complete genome sequence of Pseudomonas otitidis strain MrB4, isolated from Lake Biwa in Japan.</title>
        <authorList>
            <person name="Miyazaki K."/>
            <person name="Hase E."/>
            <person name="Maruya T."/>
        </authorList>
    </citation>
    <scope>NUCLEOTIDE SEQUENCE [LARGE SCALE GENOMIC DNA]</scope>
    <source>
        <strain evidence="9 10">MrB4</strain>
    </source>
</reference>
<comment type="function">
    <text evidence="6">Also exhibits azoreductase activity. Catalyzes the reductive cleavage of the azo bond in aromatic azo compounds to the corresponding amines.</text>
</comment>
<keyword evidence="1 6" id="KW-0285">Flavoprotein</keyword>
<dbReference type="GO" id="GO:0016655">
    <property type="term" value="F:oxidoreductase activity, acting on NAD(P)H, quinone or similar compound as acceptor"/>
    <property type="evidence" value="ECO:0007669"/>
    <property type="project" value="InterPro"/>
</dbReference>
<dbReference type="KEGG" id="poj:PtoMrB4_07650"/>
<dbReference type="PANTHER" id="PTHR43741:SF2">
    <property type="entry name" value="FMN-DEPENDENT NADH:QUINONE OXIDOREDUCTASE"/>
    <property type="match status" value="1"/>
</dbReference>
<comment type="catalytic activity">
    <reaction evidence="6">
        <text>2 a quinone + NADH + H(+) = 2 a 1,4-benzosemiquinone + NAD(+)</text>
        <dbReference type="Rhea" id="RHEA:65952"/>
        <dbReference type="ChEBI" id="CHEBI:15378"/>
        <dbReference type="ChEBI" id="CHEBI:57540"/>
        <dbReference type="ChEBI" id="CHEBI:57945"/>
        <dbReference type="ChEBI" id="CHEBI:132124"/>
        <dbReference type="ChEBI" id="CHEBI:134225"/>
    </reaction>
</comment>
<gene>
    <name evidence="6" type="primary">azoR</name>
    <name evidence="9" type="ORF">PtoMrB4_07650</name>
    <name evidence="8" type="ORF">WP8S17C03_07320</name>
</gene>
<evidence type="ECO:0000256" key="3">
    <source>
        <dbReference type="ARBA" id="ARBA00023002"/>
    </source>
</evidence>